<feature type="transmembrane region" description="Helical" evidence="1">
    <location>
        <begin position="51"/>
        <end position="72"/>
    </location>
</feature>
<dbReference type="AlphaFoldDB" id="A0A023ECJ5"/>
<feature type="chain" id="PRO_5014496595" evidence="2">
    <location>
        <begin position="28"/>
        <end position="96"/>
    </location>
</feature>
<keyword evidence="1" id="KW-0812">Transmembrane</keyword>
<name>A0A023ECJ5_AEDAL</name>
<feature type="signal peptide" evidence="2">
    <location>
        <begin position="1"/>
        <end position="27"/>
    </location>
</feature>
<protein>
    <submittedName>
        <fullName evidence="3 4">Putative secreted protein</fullName>
    </submittedName>
</protein>
<dbReference type="VEuPathDB" id="VectorBase:AALFPA_077232"/>
<dbReference type="EMBL" id="GAPW01006535">
    <property type="protein sequence ID" value="JAC07063.1"/>
    <property type="molecule type" value="mRNA"/>
</dbReference>
<reference evidence="3" key="1">
    <citation type="journal article" date="2014" name="PLoS Negl. Trop. Dis.">
        <title>Identification and characterization of seminal fluid proteins in the Asian tiger mosquito, Aedes albopictus.</title>
        <authorList>
            <person name="Boes K.E."/>
            <person name="Ribeiro J.M."/>
            <person name="Wong A."/>
            <person name="Harrington L.C."/>
            <person name="Wolfner M.F."/>
            <person name="Sirot L.K."/>
        </authorList>
    </citation>
    <scope>NUCLEOTIDE SEQUENCE</scope>
    <source>
        <tissue evidence="3">Reproductive organs</tissue>
    </source>
</reference>
<reference evidence="4" key="3">
    <citation type="submission" date="2025-05" db="UniProtKB">
        <authorList>
            <consortium name="EnsemblMetazoa"/>
        </authorList>
    </citation>
    <scope>IDENTIFICATION</scope>
    <source>
        <strain evidence="4">Foshan</strain>
    </source>
</reference>
<organism evidence="3">
    <name type="scientific">Aedes albopictus</name>
    <name type="common">Asian tiger mosquito</name>
    <name type="synonym">Stegomyia albopicta</name>
    <dbReference type="NCBI Taxonomy" id="7160"/>
    <lineage>
        <taxon>Eukaryota</taxon>
        <taxon>Metazoa</taxon>
        <taxon>Ecdysozoa</taxon>
        <taxon>Arthropoda</taxon>
        <taxon>Hexapoda</taxon>
        <taxon>Insecta</taxon>
        <taxon>Pterygota</taxon>
        <taxon>Neoptera</taxon>
        <taxon>Endopterygota</taxon>
        <taxon>Diptera</taxon>
        <taxon>Nematocera</taxon>
        <taxon>Culicoidea</taxon>
        <taxon>Culicidae</taxon>
        <taxon>Culicinae</taxon>
        <taxon>Aedini</taxon>
        <taxon>Aedes</taxon>
        <taxon>Stegomyia</taxon>
    </lineage>
</organism>
<dbReference type="VEuPathDB" id="VectorBase:AALC636_012918"/>
<keyword evidence="2" id="KW-0732">Signal</keyword>
<sequence>MQLFKRKAFYFALLLVVLSMCLDETEARRKILRGRRTITRTHKRGTAIPAWAIVTLVGIANILIGGLAYLAFRKLVLQTPIENVNSYTPAMMQDDS</sequence>
<reference evidence="5" key="2">
    <citation type="journal article" date="2015" name="Proc. Natl. Acad. Sci. U.S.A.">
        <title>Genome sequence of the Asian Tiger mosquito, Aedes albopictus, reveals insights into its biology, genetics, and evolution.</title>
        <authorList>
            <person name="Chen X.G."/>
            <person name="Jiang X."/>
            <person name="Gu J."/>
            <person name="Xu M."/>
            <person name="Wu Y."/>
            <person name="Deng Y."/>
            <person name="Zhang C."/>
            <person name="Bonizzoni M."/>
            <person name="Dermauw W."/>
            <person name="Vontas J."/>
            <person name="Armbruster P."/>
            <person name="Huang X."/>
            <person name="Yang Y."/>
            <person name="Zhang H."/>
            <person name="He W."/>
            <person name="Peng H."/>
            <person name="Liu Y."/>
            <person name="Wu K."/>
            <person name="Chen J."/>
            <person name="Lirakis M."/>
            <person name="Topalis P."/>
            <person name="Van Leeuwen T."/>
            <person name="Hall A.B."/>
            <person name="Jiang X."/>
            <person name="Thorpe C."/>
            <person name="Mueller R.L."/>
            <person name="Sun C."/>
            <person name="Waterhouse R.M."/>
            <person name="Yan G."/>
            <person name="Tu Z.J."/>
            <person name="Fang X."/>
            <person name="James A.A."/>
        </authorList>
    </citation>
    <scope>NUCLEOTIDE SEQUENCE [LARGE SCALE GENOMIC DNA]</scope>
    <source>
        <strain evidence="5">Foshan</strain>
    </source>
</reference>
<evidence type="ECO:0000256" key="1">
    <source>
        <dbReference type="SAM" id="Phobius"/>
    </source>
</evidence>
<dbReference type="OrthoDB" id="7779986at2759"/>
<dbReference type="STRING" id="7160.A0A023ECJ5"/>
<evidence type="ECO:0000313" key="5">
    <source>
        <dbReference type="Proteomes" id="UP000069940"/>
    </source>
</evidence>
<accession>A0A023ECJ5</accession>
<dbReference type="Proteomes" id="UP000069940">
    <property type="component" value="Unassembled WGS sequence"/>
</dbReference>
<keyword evidence="5" id="KW-1185">Reference proteome</keyword>
<proteinExistence type="evidence at transcript level"/>
<dbReference type="EnsemblMetazoa" id="AALFPA23_020191.R29750">
    <property type="protein sequence ID" value="AALFPA23_020191.P29750"/>
    <property type="gene ID" value="AALFPA23_020191"/>
</dbReference>
<dbReference type="OMA" id="HETANVT"/>
<keyword evidence="1" id="KW-1133">Transmembrane helix</keyword>
<dbReference type="VEuPathDB" id="VectorBase:AALF021318"/>
<evidence type="ECO:0000256" key="2">
    <source>
        <dbReference type="SAM" id="SignalP"/>
    </source>
</evidence>
<evidence type="ECO:0000313" key="3">
    <source>
        <dbReference type="EMBL" id="JAC07063.1"/>
    </source>
</evidence>
<keyword evidence="1" id="KW-0472">Membrane</keyword>
<evidence type="ECO:0000313" key="4">
    <source>
        <dbReference type="EnsemblMetazoa" id="AALFPA23_020191.P29750"/>
    </source>
</evidence>